<feature type="transmembrane region" description="Helical" evidence="11">
    <location>
        <begin position="340"/>
        <end position="363"/>
    </location>
</feature>
<dbReference type="Pfam" id="PF00560">
    <property type="entry name" value="LRR_1"/>
    <property type="match status" value="2"/>
</dbReference>
<dbReference type="FunFam" id="3.80.10.10:FF:000722">
    <property type="entry name" value="Leucine-rich repeat receptor-like protein kinase"/>
    <property type="match status" value="1"/>
</dbReference>
<feature type="chain" id="PRO_5042148259" description="Protein kinase domain-containing protein" evidence="12">
    <location>
        <begin position="33"/>
        <end position="789"/>
    </location>
</feature>
<dbReference type="Gene3D" id="1.10.510.10">
    <property type="entry name" value="Transferase(Phosphotransferase) domain 1"/>
    <property type="match status" value="1"/>
</dbReference>
<comment type="subcellular location">
    <subcellularLocation>
        <location evidence="1">Membrane</location>
        <topology evidence="1">Single-pass membrane protein</topology>
    </subcellularLocation>
</comment>
<evidence type="ECO:0000256" key="4">
    <source>
        <dbReference type="ARBA" id="ARBA00022692"/>
    </source>
</evidence>
<dbReference type="InterPro" id="IPR013210">
    <property type="entry name" value="LRR_N_plant-typ"/>
</dbReference>
<organism evidence="14 15">
    <name type="scientific">Papaver atlanticum</name>
    <dbReference type="NCBI Taxonomy" id="357466"/>
    <lineage>
        <taxon>Eukaryota</taxon>
        <taxon>Viridiplantae</taxon>
        <taxon>Streptophyta</taxon>
        <taxon>Embryophyta</taxon>
        <taxon>Tracheophyta</taxon>
        <taxon>Spermatophyta</taxon>
        <taxon>Magnoliopsida</taxon>
        <taxon>Ranunculales</taxon>
        <taxon>Papaveraceae</taxon>
        <taxon>Papaveroideae</taxon>
        <taxon>Papaver</taxon>
    </lineage>
</organism>
<dbReference type="EMBL" id="JAJJMB010009125">
    <property type="protein sequence ID" value="KAI3916043.1"/>
    <property type="molecule type" value="Genomic_DNA"/>
</dbReference>
<sequence length="789" mass="86313">MGLSRSADNLHNHHRWMISLLLVLVMSTSAFGLNTDGVLLLSFKYSVLSDPLMVLQSWNYGDQNPCSWNGVRCSEFRNPDTSPSDVNRVVSLILPNNQLLGSISADLGMIEHLQQLDLSNNFLNGSLPASIFNASELKLLSLSNNELSGRLPEFVDGLKSLESLNLSDNALSGPVPQNLVSLQNLTVLSLSKNYLSGVVPNGFQKLEVLDLSSNLMNSSLPSNFRGDNLKYLNLSYNRLSGEIPLDFASLIPDNATVDISFNNLTGEVPESLTQQANSLNGNPDLCGKAVKIPCKILSTPSIPPNVSTNSTPPAIAAIPKSFDSSPGSPAREKNGLRPGAIIGIVVGDLAGIGILFLVFLYVYRLKKKKRVNSTGITDKKEEQREKISEERSLSMNASQKNTCFCLGNKGVNDEESSSSEISDSDSGNDENDQVSKMGSDQNRKQQEENQKKHGSLITVDGETELELETLLKASAYILGTTGTSIVYKAVLEDGTTLAVRRIGETGVERFRDFENQVRGIAKLRHPNLVRIRAFYWGADEKLVIYDHVPNGNLSNITYKRGGSSPYHLPWEVRLKIARGVARGLAYLHEKKHVHGNLKPTNILLGPDMDPKISDFGLGKLMWGDCSSKAGGSARIFGSKRLMMLREGQDLPIGASPSPSPSTSSMGGASPYHAPESLKNLKPNPKWDVYSFGIILLELLSGKIFSDTELAQWNTGFVLEERNRVLRMADMAIRADVEGKEDLLMSCFKLGFNCASLVLTKRPSMKEVQQVLDKIPSPSAASSSHQYYDH</sequence>
<dbReference type="SMART" id="SM00369">
    <property type="entry name" value="LRR_TYP"/>
    <property type="match status" value="3"/>
</dbReference>
<keyword evidence="5 12" id="KW-0732">Signal</keyword>
<dbReference type="InterPro" id="IPR011009">
    <property type="entry name" value="Kinase-like_dom_sf"/>
</dbReference>
<feature type="domain" description="Protein kinase" evidence="13">
    <location>
        <begin position="472"/>
        <end position="787"/>
    </location>
</feature>
<dbReference type="Pfam" id="PF08263">
    <property type="entry name" value="LRRNT_2"/>
    <property type="match status" value="1"/>
</dbReference>
<dbReference type="Gene3D" id="3.30.200.20">
    <property type="entry name" value="Phosphorylase Kinase, domain 1"/>
    <property type="match status" value="1"/>
</dbReference>
<dbReference type="InterPro" id="IPR003591">
    <property type="entry name" value="Leu-rich_rpt_typical-subtyp"/>
</dbReference>
<feature type="region of interest" description="Disordered" evidence="10">
    <location>
        <begin position="649"/>
        <end position="670"/>
    </location>
</feature>
<evidence type="ECO:0000256" key="10">
    <source>
        <dbReference type="SAM" id="MobiDB-lite"/>
    </source>
</evidence>
<dbReference type="PROSITE" id="PS50011">
    <property type="entry name" value="PROTEIN_KINASE_DOM"/>
    <property type="match status" value="1"/>
</dbReference>
<dbReference type="PANTHER" id="PTHR48007:SF47">
    <property type="entry name" value="PROTEIN KINASE DOMAIN-CONTAINING PROTEIN"/>
    <property type="match status" value="1"/>
</dbReference>
<evidence type="ECO:0000256" key="6">
    <source>
        <dbReference type="ARBA" id="ARBA00022737"/>
    </source>
</evidence>
<dbReference type="SUPFAM" id="SSF56112">
    <property type="entry name" value="Protein kinase-like (PK-like)"/>
    <property type="match status" value="1"/>
</dbReference>
<evidence type="ECO:0000256" key="7">
    <source>
        <dbReference type="ARBA" id="ARBA00022989"/>
    </source>
</evidence>
<keyword evidence="2" id="KW-0597">Phosphoprotein</keyword>
<keyword evidence="15" id="KW-1185">Reference proteome</keyword>
<evidence type="ECO:0000256" key="11">
    <source>
        <dbReference type="SAM" id="Phobius"/>
    </source>
</evidence>
<evidence type="ECO:0000259" key="13">
    <source>
        <dbReference type="PROSITE" id="PS50011"/>
    </source>
</evidence>
<evidence type="ECO:0000313" key="14">
    <source>
        <dbReference type="EMBL" id="KAI3916043.1"/>
    </source>
</evidence>
<protein>
    <recommendedName>
        <fullName evidence="13">Protein kinase domain-containing protein</fullName>
    </recommendedName>
</protein>
<proteinExistence type="predicted"/>
<dbReference type="PROSITE" id="PS51450">
    <property type="entry name" value="LRR"/>
    <property type="match status" value="1"/>
</dbReference>
<evidence type="ECO:0000256" key="2">
    <source>
        <dbReference type="ARBA" id="ARBA00022553"/>
    </source>
</evidence>
<keyword evidence="8 11" id="KW-0472">Membrane</keyword>
<evidence type="ECO:0000256" key="5">
    <source>
        <dbReference type="ARBA" id="ARBA00022729"/>
    </source>
</evidence>
<dbReference type="SUPFAM" id="SSF52058">
    <property type="entry name" value="L domain-like"/>
    <property type="match status" value="1"/>
</dbReference>
<keyword evidence="7 11" id="KW-1133">Transmembrane helix</keyword>
<feature type="compositionally biased region" description="Basic and acidic residues" evidence="10">
    <location>
        <begin position="377"/>
        <end position="392"/>
    </location>
</feature>
<dbReference type="AlphaFoldDB" id="A0AAD4SN99"/>
<feature type="compositionally biased region" description="Basic and acidic residues" evidence="10">
    <location>
        <begin position="441"/>
        <end position="451"/>
    </location>
</feature>
<evidence type="ECO:0000256" key="1">
    <source>
        <dbReference type="ARBA" id="ARBA00004167"/>
    </source>
</evidence>
<dbReference type="Pfam" id="PF00069">
    <property type="entry name" value="Pkinase"/>
    <property type="match status" value="1"/>
</dbReference>
<evidence type="ECO:0000313" key="15">
    <source>
        <dbReference type="Proteomes" id="UP001202328"/>
    </source>
</evidence>
<dbReference type="InterPro" id="IPR046959">
    <property type="entry name" value="PRK1-6/SRF4-like"/>
</dbReference>
<dbReference type="InterPro" id="IPR000719">
    <property type="entry name" value="Prot_kinase_dom"/>
</dbReference>
<feature type="region of interest" description="Disordered" evidence="10">
    <location>
        <begin position="411"/>
        <end position="457"/>
    </location>
</feature>
<dbReference type="GO" id="GO:0016020">
    <property type="term" value="C:membrane"/>
    <property type="evidence" value="ECO:0007669"/>
    <property type="project" value="UniProtKB-SubCell"/>
</dbReference>
<dbReference type="PRINTS" id="PR00019">
    <property type="entry name" value="LEURICHRPT"/>
</dbReference>
<dbReference type="Proteomes" id="UP001202328">
    <property type="component" value="Unassembled WGS sequence"/>
</dbReference>
<feature type="region of interest" description="Disordered" evidence="10">
    <location>
        <begin position="375"/>
        <end position="394"/>
    </location>
</feature>
<dbReference type="GO" id="GO:0004672">
    <property type="term" value="F:protein kinase activity"/>
    <property type="evidence" value="ECO:0007669"/>
    <property type="project" value="InterPro"/>
</dbReference>
<dbReference type="GO" id="GO:0005524">
    <property type="term" value="F:ATP binding"/>
    <property type="evidence" value="ECO:0007669"/>
    <property type="project" value="InterPro"/>
</dbReference>
<evidence type="ECO:0000256" key="8">
    <source>
        <dbReference type="ARBA" id="ARBA00023136"/>
    </source>
</evidence>
<name>A0AAD4SN99_9MAGN</name>
<feature type="compositionally biased region" description="Low complexity" evidence="10">
    <location>
        <begin position="651"/>
        <end position="670"/>
    </location>
</feature>
<feature type="compositionally biased region" description="Acidic residues" evidence="10">
    <location>
        <begin position="413"/>
        <end position="432"/>
    </location>
</feature>
<feature type="signal peptide" evidence="12">
    <location>
        <begin position="1"/>
        <end position="32"/>
    </location>
</feature>
<keyword evidence="4 11" id="KW-0812">Transmembrane</keyword>
<keyword evidence="3" id="KW-0433">Leucine-rich repeat</keyword>
<evidence type="ECO:0000256" key="9">
    <source>
        <dbReference type="ARBA" id="ARBA00023180"/>
    </source>
</evidence>
<dbReference type="InterPro" id="IPR032675">
    <property type="entry name" value="LRR_dom_sf"/>
</dbReference>
<keyword evidence="9" id="KW-0325">Glycoprotein</keyword>
<dbReference type="FunFam" id="3.80.10.10:FF:000275">
    <property type="entry name" value="Leucine-rich repeat receptor-like protein kinase"/>
    <property type="match status" value="1"/>
</dbReference>
<keyword evidence="6" id="KW-0677">Repeat</keyword>
<comment type="caution">
    <text evidence="14">The sequence shown here is derived from an EMBL/GenBank/DDBJ whole genome shotgun (WGS) entry which is preliminary data.</text>
</comment>
<evidence type="ECO:0000256" key="3">
    <source>
        <dbReference type="ARBA" id="ARBA00022614"/>
    </source>
</evidence>
<gene>
    <name evidence="14" type="ORF">MKW98_004484</name>
</gene>
<dbReference type="Gene3D" id="3.80.10.10">
    <property type="entry name" value="Ribonuclease Inhibitor"/>
    <property type="match status" value="2"/>
</dbReference>
<evidence type="ECO:0000256" key="12">
    <source>
        <dbReference type="SAM" id="SignalP"/>
    </source>
</evidence>
<reference evidence="14" key="1">
    <citation type="submission" date="2022-04" db="EMBL/GenBank/DDBJ databases">
        <title>A functionally conserved STORR gene fusion in Papaver species that diverged 16.8 million years ago.</title>
        <authorList>
            <person name="Catania T."/>
        </authorList>
    </citation>
    <scope>NUCLEOTIDE SEQUENCE</scope>
    <source>
        <strain evidence="14">S-188037</strain>
    </source>
</reference>
<dbReference type="PANTHER" id="PTHR48007">
    <property type="entry name" value="LEUCINE-RICH REPEAT RECEPTOR-LIKE PROTEIN KINASE PXC1"/>
    <property type="match status" value="1"/>
</dbReference>
<dbReference type="InterPro" id="IPR001611">
    <property type="entry name" value="Leu-rich_rpt"/>
</dbReference>
<accession>A0AAD4SN99</accession>
<dbReference type="Pfam" id="PF13855">
    <property type="entry name" value="LRR_8"/>
    <property type="match status" value="1"/>
</dbReference>